<feature type="non-terminal residue" evidence="1">
    <location>
        <position position="55"/>
    </location>
</feature>
<gene>
    <name evidence="1" type="ORF">S03H2_71636</name>
</gene>
<protein>
    <submittedName>
        <fullName evidence="1">Uncharacterized protein</fullName>
    </submittedName>
</protein>
<evidence type="ECO:0000313" key="1">
    <source>
        <dbReference type="EMBL" id="GAH92759.1"/>
    </source>
</evidence>
<dbReference type="EMBL" id="BARU01048034">
    <property type="protein sequence ID" value="GAH92759.1"/>
    <property type="molecule type" value="Genomic_DNA"/>
</dbReference>
<reference evidence="1" key="1">
    <citation type="journal article" date="2014" name="Front. Microbiol.">
        <title>High frequency of phylogenetically diverse reductive dehalogenase-homologous genes in deep subseafloor sedimentary metagenomes.</title>
        <authorList>
            <person name="Kawai M."/>
            <person name="Futagami T."/>
            <person name="Toyoda A."/>
            <person name="Takaki Y."/>
            <person name="Nishi S."/>
            <person name="Hori S."/>
            <person name="Arai W."/>
            <person name="Tsubouchi T."/>
            <person name="Morono Y."/>
            <person name="Uchiyama I."/>
            <person name="Ito T."/>
            <person name="Fujiyama A."/>
            <person name="Inagaki F."/>
            <person name="Takami H."/>
        </authorList>
    </citation>
    <scope>NUCLEOTIDE SEQUENCE</scope>
    <source>
        <strain evidence="1">Expedition CK06-06</strain>
    </source>
</reference>
<dbReference type="AlphaFoldDB" id="X1KRH8"/>
<comment type="caution">
    <text evidence="1">The sequence shown here is derived from an EMBL/GenBank/DDBJ whole genome shotgun (WGS) entry which is preliminary data.</text>
</comment>
<accession>X1KRH8</accession>
<organism evidence="1">
    <name type="scientific">marine sediment metagenome</name>
    <dbReference type="NCBI Taxonomy" id="412755"/>
    <lineage>
        <taxon>unclassified sequences</taxon>
        <taxon>metagenomes</taxon>
        <taxon>ecological metagenomes</taxon>
    </lineage>
</organism>
<name>X1KRH8_9ZZZZ</name>
<sequence length="55" mass="6363">MVFLGFNLKRPFIGGADNYEYSMQPGKEEYTHAVDVRKAICYSIDKINIDEQIHP</sequence>
<proteinExistence type="predicted"/>